<dbReference type="AlphaFoldDB" id="H1S9W6"/>
<accession>H1S9W6</accession>
<comment type="caution">
    <text evidence="1">The sequence shown here is derived from an EMBL/GenBank/DDBJ whole genome shotgun (WGS) entry which is preliminary data.</text>
</comment>
<protein>
    <submittedName>
        <fullName evidence="1">Uncharacterized protein</fullName>
    </submittedName>
</protein>
<gene>
    <name evidence="1" type="ORF">OR16_24335</name>
</gene>
<evidence type="ECO:0000313" key="2">
    <source>
        <dbReference type="Proteomes" id="UP000005808"/>
    </source>
</evidence>
<dbReference type="PATRIC" id="fig|1127483.3.peg.4862"/>
<proteinExistence type="predicted"/>
<dbReference type="EMBL" id="AHJE01000061">
    <property type="protein sequence ID" value="EHP40651.1"/>
    <property type="molecule type" value="Genomic_DNA"/>
</dbReference>
<organism evidence="1 2">
    <name type="scientific">Cupriavidus basilensis OR16</name>
    <dbReference type="NCBI Taxonomy" id="1127483"/>
    <lineage>
        <taxon>Bacteria</taxon>
        <taxon>Pseudomonadati</taxon>
        <taxon>Pseudomonadota</taxon>
        <taxon>Betaproteobacteria</taxon>
        <taxon>Burkholderiales</taxon>
        <taxon>Burkholderiaceae</taxon>
        <taxon>Cupriavidus</taxon>
    </lineage>
</organism>
<name>H1S9W6_9BURK</name>
<reference evidence="1 2" key="1">
    <citation type="journal article" date="2012" name="J. Bacteriol.">
        <title>De Novo Genome Project of Cupriavidus basilensis OR16.</title>
        <authorList>
            <person name="Cserhati M."/>
            <person name="Kriszt B."/>
            <person name="Szoboszlay S."/>
            <person name="Toth A."/>
            <person name="Szabo I."/>
            <person name="Tancsics A."/>
            <person name="Nagy I."/>
            <person name="Horvath B."/>
            <person name="Nagy I."/>
            <person name="Kukolya J."/>
        </authorList>
    </citation>
    <scope>NUCLEOTIDE SEQUENCE [LARGE SCALE GENOMIC DNA]</scope>
    <source>
        <strain evidence="1 2">OR16</strain>
    </source>
</reference>
<evidence type="ECO:0000313" key="1">
    <source>
        <dbReference type="EMBL" id="EHP40651.1"/>
    </source>
</evidence>
<sequence length="181" mass="18712">MIGSAGNKASLADDWNSRFGIVKGSKVLGVTDFTGFTYNDKTWTAKNSAYDGSSVDTSGNTQPNFLAARKAYRAYQGDSVTGLSTQGNAAPTASYQSGADRRLVLAPIVDCSGFANPGNHSAPVQSWACLLMIEPMQTGGNIDSVRLEYRGDSSAPGSPCATQGIPGATTGVGPLVPVLVQ</sequence>
<dbReference type="Proteomes" id="UP000005808">
    <property type="component" value="Unassembled WGS sequence"/>
</dbReference>